<dbReference type="Proteomes" id="UP000007796">
    <property type="component" value="Unassembled WGS sequence"/>
</dbReference>
<dbReference type="InParanoid" id="F0X7F7"/>
<feature type="compositionally biased region" description="Polar residues" evidence="1">
    <location>
        <begin position="8"/>
        <end position="25"/>
    </location>
</feature>
<feature type="region of interest" description="Disordered" evidence="1">
    <location>
        <begin position="54"/>
        <end position="74"/>
    </location>
</feature>
<proteinExistence type="predicted"/>
<dbReference type="EMBL" id="GL629729">
    <property type="protein sequence ID" value="EFX06353.1"/>
    <property type="molecule type" value="Genomic_DNA"/>
</dbReference>
<evidence type="ECO:0000256" key="1">
    <source>
        <dbReference type="SAM" id="MobiDB-lite"/>
    </source>
</evidence>
<sequence length="176" mass="19107">MPSRNDPTDAQTLSNTNSTPHNGNILSGNKIIANLTTAMVDHGTGAPAEQAQYDLGDKSFTGPPNTPQNLSTSNAESLEVKIGENLSQFAATTEVDDEARARGEAALQQVRLRRLLGGSNWRVDRVSVLTGDVPERRAHSVLYALRYALASDLLCEYVTDTLEQNGNNELVDEEHM</sequence>
<dbReference type="RefSeq" id="XP_014175835.1">
    <property type="nucleotide sequence ID" value="XM_014320360.1"/>
</dbReference>
<dbReference type="AlphaFoldDB" id="F0X7F7"/>
<name>F0X7F7_GROCL</name>
<accession>F0X7F7</accession>
<evidence type="ECO:0000313" key="2">
    <source>
        <dbReference type="EMBL" id="EFX06353.1"/>
    </source>
</evidence>
<protein>
    <submittedName>
        <fullName evidence="2">Uncharacterized protein</fullName>
    </submittedName>
</protein>
<reference evidence="2 3" key="1">
    <citation type="journal article" date="2011" name="Proc. Natl. Acad. Sci. U.S.A.">
        <title>Genome and transcriptome analyses of the mountain pine beetle-fungal symbiont Grosmannia clavigera, a lodgepole pine pathogen.</title>
        <authorList>
            <person name="DiGuistini S."/>
            <person name="Wang Y."/>
            <person name="Liao N.Y."/>
            <person name="Taylor G."/>
            <person name="Tanguay P."/>
            <person name="Feau N."/>
            <person name="Henrissat B."/>
            <person name="Chan S.K."/>
            <person name="Hesse-Orce U."/>
            <person name="Alamouti S.M."/>
            <person name="Tsui C.K.M."/>
            <person name="Docking R.T."/>
            <person name="Levasseur A."/>
            <person name="Haridas S."/>
            <person name="Robertson G."/>
            <person name="Birol I."/>
            <person name="Holt R.A."/>
            <person name="Marra M.A."/>
            <person name="Hamelin R.C."/>
            <person name="Hirst M."/>
            <person name="Jones S.J.M."/>
            <person name="Bohlmann J."/>
            <person name="Breuil C."/>
        </authorList>
    </citation>
    <scope>NUCLEOTIDE SEQUENCE [LARGE SCALE GENOMIC DNA]</scope>
    <source>
        <strain evidence="3">kw1407 / UAMH 11150</strain>
    </source>
</reference>
<organism evidence="3">
    <name type="scientific">Grosmannia clavigera (strain kw1407 / UAMH 11150)</name>
    <name type="common">Blue stain fungus</name>
    <name type="synonym">Graphiocladiella clavigera</name>
    <dbReference type="NCBI Taxonomy" id="655863"/>
    <lineage>
        <taxon>Eukaryota</taxon>
        <taxon>Fungi</taxon>
        <taxon>Dikarya</taxon>
        <taxon>Ascomycota</taxon>
        <taxon>Pezizomycotina</taxon>
        <taxon>Sordariomycetes</taxon>
        <taxon>Sordariomycetidae</taxon>
        <taxon>Ophiostomatales</taxon>
        <taxon>Ophiostomataceae</taxon>
        <taxon>Leptographium</taxon>
    </lineage>
</organism>
<keyword evidence="3" id="KW-1185">Reference proteome</keyword>
<gene>
    <name evidence="2" type="ORF">CMQ_6674</name>
</gene>
<dbReference type="GeneID" id="25980133"/>
<feature type="region of interest" description="Disordered" evidence="1">
    <location>
        <begin position="1"/>
        <end position="25"/>
    </location>
</feature>
<dbReference type="HOGENOM" id="CLU_1525307_0_0_1"/>
<evidence type="ECO:0000313" key="3">
    <source>
        <dbReference type="Proteomes" id="UP000007796"/>
    </source>
</evidence>